<dbReference type="Gene3D" id="3.20.20.140">
    <property type="entry name" value="Metal-dependent hydrolases"/>
    <property type="match status" value="1"/>
</dbReference>
<name>L0A8I1_CALLD</name>
<organism evidence="1 2">
    <name type="scientific">Caldisphaera lagunensis (strain DSM 15908 / JCM 11604 / ANMR 0165 / IC-154)</name>
    <dbReference type="NCBI Taxonomy" id="1056495"/>
    <lineage>
        <taxon>Archaea</taxon>
        <taxon>Thermoproteota</taxon>
        <taxon>Thermoprotei</taxon>
        <taxon>Acidilobales</taxon>
        <taxon>Caldisphaeraceae</taxon>
        <taxon>Caldisphaera</taxon>
    </lineage>
</organism>
<dbReference type="eggNOG" id="arCOG00307">
    <property type="taxonomic scope" value="Archaea"/>
</dbReference>
<dbReference type="KEGG" id="clg:Calag_0403"/>
<evidence type="ECO:0000313" key="1">
    <source>
        <dbReference type="EMBL" id="AFZ70173.1"/>
    </source>
</evidence>
<keyword evidence="2" id="KW-1185">Reference proteome</keyword>
<gene>
    <name evidence="1" type="ordered locus">Calag_0403</name>
</gene>
<evidence type="ECO:0000313" key="2">
    <source>
        <dbReference type="Proteomes" id="UP000010469"/>
    </source>
</evidence>
<proteinExistence type="predicted"/>
<reference evidence="2" key="1">
    <citation type="submission" date="2012-03" db="EMBL/GenBank/DDBJ databases">
        <title>Complete genome of Caldisphaera lagunensis DSM 15908.</title>
        <authorList>
            <person name="Lucas S."/>
            <person name="Copeland A."/>
            <person name="Lapidus A."/>
            <person name="Glavina del Rio T."/>
            <person name="Dalin E."/>
            <person name="Tice H."/>
            <person name="Bruce D."/>
            <person name="Goodwin L."/>
            <person name="Pitluck S."/>
            <person name="Peters L."/>
            <person name="Mikhailova N."/>
            <person name="Teshima H."/>
            <person name="Kyrpides N."/>
            <person name="Mavromatis K."/>
            <person name="Ivanova N."/>
            <person name="Brettin T."/>
            <person name="Detter J.C."/>
            <person name="Han C."/>
            <person name="Larimer F."/>
            <person name="Land M."/>
            <person name="Hauser L."/>
            <person name="Markowitz V."/>
            <person name="Cheng J.-F."/>
            <person name="Hugenholtz P."/>
            <person name="Woyke T."/>
            <person name="Wu D."/>
            <person name="Spring S."/>
            <person name="Schroeder M."/>
            <person name="Brambilla E."/>
            <person name="Klenk H.-P."/>
            <person name="Eisen J.A."/>
        </authorList>
    </citation>
    <scope>NUCLEOTIDE SEQUENCE [LARGE SCALE GENOMIC DNA]</scope>
    <source>
        <strain evidence="2">DSM 15908 / JCM 11604 / IC-154</strain>
    </source>
</reference>
<dbReference type="InParanoid" id="L0A8I1"/>
<dbReference type="RefSeq" id="WP_015232071.1">
    <property type="nucleotide sequence ID" value="NC_019791.1"/>
</dbReference>
<dbReference type="Proteomes" id="UP000010469">
    <property type="component" value="Chromosome"/>
</dbReference>
<protein>
    <submittedName>
        <fullName evidence="1">RNase P/RNase MRP subunit p30</fullName>
    </submittedName>
</protein>
<dbReference type="OrthoDB" id="378983at2157"/>
<dbReference type="InterPro" id="IPR016195">
    <property type="entry name" value="Pol/histidinol_Pase-like"/>
</dbReference>
<accession>L0A8I1</accession>
<dbReference type="GeneID" id="14211663"/>
<sequence length="209" mass="24547">MKYVDLSINPRNYEEWIKIIPMLKKFNFEIIGMDSNFINDDVLKAAKENSIKVIKRKYFKISNKDELNNILKSSNNSFLVVEPENNYLLNIISQTKTINAIRINLEKNIKINKTIKNLFNINKNGVIEISLKQLLNNDIFLWREMNNLLKNIIKFGLRFYVVSDASNIFELWHPFHVKSLFEILGVDNTYATLSMTTYPYYAISPILNK</sequence>
<dbReference type="STRING" id="1056495.Calag_0403"/>
<dbReference type="AlphaFoldDB" id="L0A8I1"/>
<dbReference type="HOGENOM" id="CLU_1313072_0_0_2"/>
<dbReference type="SUPFAM" id="SSF89550">
    <property type="entry name" value="PHP domain-like"/>
    <property type="match status" value="1"/>
</dbReference>
<dbReference type="EMBL" id="CP003378">
    <property type="protein sequence ID" value="AFZ70173.1"/>
    <property type="molecule type" value="Genomic_DNA"/>
</dbReference>